<dbReference type="HOGENOM" id="CLU_081202_1_0_10"/>
<dbReference type="Gene3D" id="3.30.420.260">
    <property type="match status" value="1"/>
</dbReference>
<sequence>MSDNNVDFTQLEHNTLSIRLSTDGFSFSIYNPDKKNNLYYKYIPVNIQRSMAANVKSLLTNTPELNIAYRQTNILIHTQRYTTIPFELFEDEQMEMLFYQNLPKQNNEIILCNVLGKSNVAVLFSIDKLTHIFLSEHFPQARFFASISPQVEYFTNKNKHENAHKVYANFHENDMEVCCYVNGKLQLANTYSVTNNDDRSYYLLNLWKQLALNPEHSELHLIGLNKAERNGLITFLRQFIRKIFVMNPLSEISTPSPEGIEDMPFDILSLLICE</sequence>
<dbReference type="CDD" id="cd24013">
    <property type="entry name" value="ASKHA_ATPase_BT3980-like"/>
    <property type="match status" value="1"/>
</dbReference>
<name>F0QZR7_PHOSB</name>
<evidence type="ECO:0008006" key="3">
    <source>
        <dbReference type="Google" id="ProtNLM"/>
    </source>
</evidence>
<dbReference type="eggNOG" id="ENOG502ZZ44">
    <property type="taxonomic scope" value="Bacteria"/>
</dbReference>
<accession>F0QZR7</accession>
<dbReference type="STRING" id="667015.Bacsa_2653"/>
<dbReference type="OrthoDB" id="658622at2"/>
<proteinExistence type="predicted"/>
<protein>
    <recommendedName>
        <fullName evidence="3">DUF3822 domain-containing protein</fullName>
    </recommendedName>
</protein>
<dbReference type="Pfam" id="PF12864">
    <property type="entry name" value="DUF3822"/>
    <property type="match status" value="1"/>
</dbReference>
<dbReference type="InterPro" id="IPR024213">
    <property type="entry name" value="DUF3822"/>
</dbReference>
<evidence type="ECO:0000313" key="1">
    <source>
        <dbReference type="EMBL" id="ADY37187.1"/>
    </source>
</evidence>
<evidence type="ECO:0000313" key="2">
    <source>
        <dbReference type="Proteomes" id="UP000007486"/>
    </source>
</evidence>
<gene>
    <name evidence="1" type="ordered locus">Bacsa_2653</name>
</gene>
<organism evidence="1 2">
    <name type="scientific">Phocaeicola salanitronis (strain DSM 18170 / JCM 13657 / CCUG 60908 / BL78)</name>
    <name type="common">Bacteroides salanitronis</name>
    <dbReference type="NCBI Taxonomy" id="667015"/>
    <lineage>
        <taxon>Bacteria</taxon>
        <taxon>Pseudomonadati</taxon>
        <taxon>Bacteroidota</taxon>
        <taxon>Bacteroidia</taxon>
        <taxon>Bacteroidales</taxon>
        <taxon>Bacteroidaceae</taxon>
        <taxon>Phocaeicola</taxon>
    </lineage>
</organism>
<dbReference type="AlphaFoldDB" id="F0QZR7"/>
<dbReference type="Proteomes" id="UP000007486">
    <property type="component" value="Chromosome"/>
</dbReference>
<reference evidence="1 2" key="1">
    <citation type="journal article" date="2011" name="Stand. Genomic Sci.">
        <title>Complete genome sequence of Bacteroides salanitronis type strain (BL78).</title>
        <authorList>
            <person name="Gronow S."/>
            <person name="Held B."/>
            <person name="Lucas S."/>
            <person name="Lapidus A."/>
            <person name="Del Rio T.G."/>
            <person name="Nolan M."/>
            <person name="Tice H."/>
            <person name="Deshpande S."/>
            <person name="Cheng J.F."/>
            <person name="Pitluck S."/>
            <person name="Liolios K."/>
            <person name="Pagani I."/>
            <person name="Ivanova N."/>
            <person name="Mavromatis K."/>
            <person name="Pati A."/>
            <person name="Tapia R."/>
            <person name="Han C."/>
            <person name="Goodwin L."/>
            <person name="Chen A."/>
            <person name="Palaniappan K."/>
            <person name="Land M."/>
            <person name="Hauser L."/>
            <person name="Chang Y.J."/>
            <person name="Jeffries C.D."/>
            <person name="Brambilla E.M."/>
            <person name="Rohde M."/>
            <person name="Goker M."/>
            <person name="Detter J.C."/>
            <person name="Woyke T."/>
            <person name="Bristow J."/>
            <person name="Markowitz V."/>
            <person name="Hugenholtz P."/>
            <person name="Kyrpides N.C."/>
            <person name="Klenk H.P."/>
            <person name="Eisen J.A."/>
        </authorList>
    </citation>
    <scope>NUCLEOTIDE SEQUENCE [LARGE SCALE GENOMIC DNA]</scope>
    <source>
        <strain evidence="1 2">DSM 18170</strain>
    </source>
</reference>
<dbReference type="RefSeq" id="WP_013618561.1">
    <property type="nucleotide sequence ID" value="NC_015164.1"/>
</dbReference>
<dbReference type="KEGG" id="bsa:Bacsa_2653"/>
<dbReference type="EMBL" id="CP002530">
    <property type="protein sequence ID" value="ADY37187.1"/>
    <property type="molecule type" value="Genomic_DNA"/>
</dbReference>
<dbReference type="Gene3D" id="3.30.420.250">
    <property type="match status" value="1"/>
</dbReference>
<keyword evidence="2" id="KW-1185">Reference proteome</keyword>